<evidence type="ECO:0000313" key="4">
    <source>
        <dbReference type="EMBL" id="TWE20726.1"/>
    </source>
</evidence>
<comment type="caution">
    <text evidence="4">The sequence shown here is derived from an EMBL/GenBank/DDBJ whole genome shotgun (WGS) entry which is preliminary data.</text>
</comment>
<accession>A0A561EYN9</accession>
<keyword evidence="5" id="KW-1185">Reference proteome</keyword>
<organism evidence="4 5">
    <name type="scientific">Kitasatospora atroaurantiaca</name>
    <dbReference type="NCBI Taxonomy" id="285545"/>
    <lineage>
        <taxon>Bacteria</taxon>
        <taxon>Bacillati</taxon>
        <taxon>Actinomycetota</taxon>
        <taxon>Actinomycetes</taxon>
        <taxon>Kitasatosporales</taxon>
        <taxon>Streptomycetaceae</taxon>
        <taxon>Kitasatospora</taxon>
    </lineage>
</organism>
<dbReference type="SMART" id="SM00829">
    <property type="entry name" value="PKS_ER"/>
    <property type="match status" value="1"/>
</dbReference>
<dbReference type="Gene3D" id="3.90.180.10">
    <property type="entry name" value="Medium-chain alcohol dehydrogenases, catalytic domain"/>
    <property type="match status" value="1"/>
</dbReference>
<dbReference type="Pfam" id="PF08240">
    <property type="entry name" value="ADH_N"/>
    <property type="match status" value="1"/>
</dbReference>
<dbReference type="GO" id="GO:0005829">
    <property type="term" value="C:cytosol"/>
    <property type="evidence" value="ECO:0007669"/>
    <property type="project" value="TreeGrafter"/>
</dbReference>
<dbReference type="InterPro" id="IPR013154">
    <property type="entry name" value="ADH-like_N"/>
</dbReference>
<dbReference type="SUPFAM" id="SSF51735">
    <property type="entry name" value="NAD(P)-binding Rossmann-fold domains"/>
    <property type="match status" value="1"/>
</dbReference>
<sequence length="325" mass="33176">MRAIEFQEYGGPEVLKVVQAEAPEPGPGEVSIDVAYAGVNFADLKARAEGYRVPSLPFRPGLEVSGRVRAVGAGVEGIRPGQEVAALTGGGGYAEVVVTAAATVFALPEAVSLRTGATLPTVLPTAHALLHEVGRLRAGETVLVQGAAGAVGTVAGQLAKAAGAGAVYGVVSEAAKAEHALKYGYDEVFVGPGFVDDVQRATGGRGVDLALDPVGGDTLRRSLDALAVFGRLVSFGNASSAEPWQVGQPELYPTGRSVSGFSILSLAQTAPGSLRELAERAFRKVADGTAELPVTAEFPLADAAEAHRLIGSRTSTGKLLLRVGA</sequence>
<dbReference type="InterPro" id="IPR011032">
    <property type="entry name" value="GroES-like_sf"/>
</dbReference>
<dbReference type="Gene3D" id="3.40.50.720">
    <property type="entry name" value="NAD(P)-binding Rossmann-like Domain"/>
    <property type="match status" value="1"/>
</dbReference>
<evidence type="ECO:0000313" key="5">
    <source>
        <dbReference type="Proteomes" id="UP000318416"/>
    </source>
</evidence>
<dbReference type="GO" id="GO:0035925">
    <property type="term" value="F:mRNA 3'-UTR AU-rich region binding"/>
    <property type="evidence" value="ECO:0007669"/>
    <property type="project" value="TreeGrafter"/>
</dbReference>
<feature type="domain" description="Enoyl reductase (ER)" evidence="3">
    <location>
        <begin position="10"/>
        <end position="321"/>
    </location>
</feature>
<protein>
    <submittedName>
        <fullName evidence="4">NADPH2:quinone reductase</fullName>
    </submittedName>
</protein>
<dbReference type="InterPro" id="IPR013149">
    <property type="entry name" value="ADH-like_C"/>
</dbReference>
<dbReference type="OrthoDB" id="9805883at2"/>
<dbReference type="EMBL" id="VIVR01000001">
    <property type="protein sequence ID" value="TWE20726.1"/>
    <property type="molecule type" value="Genomic_DNA"/>
</dbReference>
<evidence type="ECO:0000256" key="2">
    <source>
        <dbReference type="ARBA" id="ARBA00023002"/>
    </source>
</evidence>
<dbReference type="PANTHER" id="PTHR48106">
    <property type="entry name" value="QUINONE OXIDOREDUCTASE PIG3-RELATED"/>
    <property type="match status" value="1"/>
</dbReference>
<keyword evidence="2" id="KW-0560">Oxidoreductase</keyword>
<evidence type="ECO:0000259" key="3">
    <source>
        <dbReference type="SMART" id="SM00829"/>
    </source>
</evidence>
<dbReference type="Pfam" id="PF00107">
    <property type="entry name" value="ADH_zinc_N"/>
    <property type="match status" value="1"/>
</dbReference>
<proteinExistence type="predicted"/>
<dbReference type="GO" id="GO:0003960">
    <property type="term" value="F:quinone reductase (NADPH) activity"/>
    <property type="evidence" value="ECO:0007669"/>
    <property type="project" value="TreeGrafter"/>
</dbReference>
<dbReference type="InterPro" id="IPR036291">
    <property type="entry name" value="NAD(P)-bd_dom_sf"/>
</dbReference>
<name>A0A561EYN9_9ACTN</name>
<dbReference type="GO" id="GO:0070402">
    <property type="term" value="F:NADPH binding"/>
    <property type="evidence" value="ECO:0007669"/>
    <property type="project" value="TreeGrafter"/>
</dbReference>
<reference evidence="4 5" key="1">
    <citation type="submission" date="2019-06" db="EMBL/GenBank/DDBJ databases">
        <title>Sequencing the genomes of 1000 actinobacteria strains.</title>
        <authorList>
            <person name="Klenk H.-P."/>
        </authorList>
    </citation>
    <scope>NUCLEOTIDE SEQUENCE [LARGE SCALE GENOMIC DNA]</scope>
    <source>
        <strain evidence="4 5">DSM 41649</strain>
    </source>
</reference>
<keyword evidence="1" id="KW-0521">NADP</keyword>
<dbReference type="Proteomes" id="UP000318416">
    <property type="component" value="Unassembled WGS sequence"/>
</dbReference>
<evidence type="ECO:0000256" key="1">
    <source>
        <dbReference type="ARBA" id="ARBA00022857"/>
    </source>
</evidence>
<dbReference type="RefSeq" id="WP_145795244.1">
    <property type="nucleotide sequence ID" value="NZ_BAAABR010000047.1"/>
</dbReference>
<gene>
    <name evidence="4" type="ORF">FB465_5884</name>
</gene>
<dbReference type="AlphaFoldDB" id="A0A561EYN9"/>
<dbReference type="InterPro" id="IPR020843">
    <property type="entry name" value="ER"/>
</dbReference>
<dbReference type="PANTHER" id="PTHR48106:SF13">
    <property type="entry name" value="QUINONE OXIDOREDUCTASE-RELATED"/>
    <property type="match status" value="1"/>
</dbReference>
<dbReference type="SUPFAM" id="SSF50129">
    <property type="entry name" value="GroES-like"/>
    <property type="match status" value="1"/>
</dbReference>